<dbReference type="Proteomes" id="UP000054007">
    <property type="component" value="Unassembled WGS sequence"/>
</dbReference>
<dbReference type="AlphaFoldDB" id="A0A0D7BHK0"/>
<dbReference type="Gene3D" id="3.80.10.10">
    <property type="entry name" value="Ribonuclease Inhibitor"/>
    <property type="match status" value="1"/>
</dbReference>
<evidence type="ECO:0000256" key="1">
    <source>
        <dbReference type="SAM" id="MobiDB-lite"/>
    </source>
</evidence>
<sequence>MASENPFDQGAVFPREIFDLIFDELYLLQTDGYGRPCFDSLSSASLLNHGSYAHARKLRFRAITLSQTSGPGSSERLLQLIRANHLIANDIRVLQVQERTLDGVSAANEWAAQRTTIYTDPELGALLRILPNLSKLNLTGLNPAWVMSPSWRDDAHLPLSVLEALNRNIAALQSPGLTNGIEHLKLQYLAVNTASYFTDLLAWYPNLRSLDLMNIDIREITEDELTDDIEHLMVTWESESRPFQVGRDAEDLPYHHLPVGILDIDVPALLNPFPQIQCLDFKAQFASDMVLLEYILGPRPMFPNLVQLTLGFRGHTIDTFELLEDFLRVPSIRESLKYLNLSKCVVIGRRSWLPTEALPLPPGLTHLSLNVLMDSRPRGVAHRMLTATAETLSMRASDPNAVSLNLSLGLDIKYLYWDVDLRSYLKSRGIQEGKGKETDSSVELAHALFADDDSDDEDYEPPAEDSSEYSSSDSDDEVDATVDANEFEFCCNQMLLHHAVSKLDSTIADVDLNLQGLDIEFVNRWGAIIKDDANEPAFWDTFRQDFPATAARFQSFRTS</sequence>
<evidence type="ECO:0000313" key="3">
    <source>
        <dbReference type="Proteomes" id="UP000054007"/>
    </source>
</evidence>
<dbReference type="InterPro" id="IPR032675">
    <property type="entry name" value="LRR_dom_sf"/>
</dbReference>
<evidence type="ECO:0000313" key="2">
    <source>
        <dbReference type="EMBL" id="KIY70033.1"/>
    </source>
</evidence>
<organism evidence="2 3">
    <name type="scientific">Cylindrobasidium torrendii FP15055 ss-10</name>
    <dbReference type="NCBI Taxonomy" id="1314674"/>
    <lineage>
        <taxon>Eukaryota</taxon>
        <taxon>Fungi</taxon>
        <taxon>Dikarya</taxon>
        <taxon>Basidiomycota</taxon>
        <taxon>Agaricomycotina</taxon>
        <taxon>Agaricomycetes</taxon>
        <taxon>Agaricomycetidae</taxon>
        <taxon>Agaricales</taxon>
        <taxon>Marasmiineae</taxon>
        <taxon>Physalacriaceae</taxon>
        <taxon>Cylindrobasidium</taxon>
    </lineage>
</organism>
<feature type="region of interest" description="Disordered" evidence="1">
    <location>
        <begin position="451"/>
        <end position="477"/>
    </location>
</feature>
<dbReference type="SUPFAM" id="SSF52047">
    <property type="entry name" value="RNI-like"/>
    <property type="match status" value="1"/>
</dbReference>
<protein>
    <submittedName>
        <fullName evidence="2">Uncharacterized protein</fullName>
    </submittedName>
</protein>
<keyword evidence="3" id="KW-1185">Reference proteome</keyword>
<name>A0A0D7BHK0_9AGAR</name>
<proteinExistence type="predicted"/>
<dbReference type="EMBL" id="KN880474">
    <property type="protein sequence ID" value="KIY70033.1"/>
    <property type="molecule type" value="Genomic_DNA"/>
</dbReference>
<reference evidence="2 3" key="1">
    <citation type="journal article" date="2015" name="Fungal Genet. Biol.">
        <title>Evolution of novel wood decay mechanisms in Agaricales revealed by the genome sequences of Fistulina hepatica and Cylindrobasidium torrendii.</title>
        <authorList>
            <person name="Floudas D."/>
            <person name="Held B.W."/>
            <person name="Riley R."/>
            <person name="Nagy L.G."/>
            <person name="Koehler G."/>
            <person name="Ransdell A.S."/>
            <person name="Younus H."/>
            <person name="Chow J."/>
            <person name="Chiniquy J."/>
            <person name="Lipzen A."/>
            <person name="Tritt A."/>
            <person name="Sun H."/>
            <person name="Haridas S."/>
            <person name="LaButti K."/>
            <person name="Ohm R.A."/>
            <person name="Kues U."/>
            <person name="Blanchette R.A."/>
            <person name="Grigoriev I.V."/>
            <person name="Minto R.E."/>
            <person name="Hibbett D.S."/>
        </authorList>
    </citation>
    <scope>NUCLEOTIDE SEQUENCE [LARGE SCALE GENOMIC DNA]</scope>
    <source>
        <strain evidence="2 3">FP15055 ss-10</strain>
    </source>
</reference>
<gene>
    <name evidence="2" type="ORF">CYLTODRAFT_452060</name>
</gene>
<accession>A0A0D7BHK0</accession>